<evidence type="ECO:0000256" key="1">
    <source>
        <dbReference type="ARBA" id="ARBA00004664"/>
    </source>
</evidence>
<evidence type="ECO:0000313" key="8">
    <source>
        <dbReference type="EMBL" id="SUZ52863.1"/>
    </source>
</evidence>
<dbReference type="InterPro" id="IPR001240">
    <property type="entry name" value="PRAI_dom"/>
</dbReference>
<evidence type="ECO:0000256" key="5">
    <source>
        <dbReference type="ARBA" id="ARBA00023141"/>
    </source>
</evidence>
<dbReference type="Pfam" id="PF00697">
    <property type="entry name" value="PRAI"/>
    <property type="match status" value="1"/>
</dbReference>
<feature type="domain" description="N-(5'phosphoribosyl) anthranilate isomerase (PRAI)" evidence="7">
    <location>
        <begin position="23"/>
        <end position="180"/>
    </location>
</feature>
<comment type="pathway">
    <text evidence="1">Amino-acid biosynthesis; L-tryptophan biosynthesis; L-tryptophan from chorismate: step 3/5.</text>
</comment>
<evidence type="ECO:0000259" key="7">
    <source>
        <dbReference type="Pfam" id="PF00697"/>
    </source>
</evidence>
<proteinExistence type="inferred from homology"/>
<dbReference type="InterPro" id="IPR011060">
    <property type="entry name" value="RibuloseP-bd_barrel"/>
</dbReference>
<name>A0A381NH61_9ZZZZ</name>
<evidence type="ECO:0000256" key="3">
    <source>
        <dbReference type="ARBA" id="ARBA00022605"/>
    </source>
</evidence>
<organism evidence="8">
    <name type="scientific">marine metagenome</name>
    <dbReference type="NCBI Taxonomy" id="408172"/>
    <lineage>
        <taxon>unclassified sequences</taxon>
        <taxon>metagenomes</taxon>
        <taxon>ecological metagenomes</taxon>
    </lineage>
</organism>
<keyword evidence="5" id="KW-0057">Aromatic amino acid biosynthesis</keyword>
<dbReference type="CDD" id="cd00405">
    <property type="entry name" value="PRAI"/>
    <property type="match status" value="1"/>
</dbReference>
<evidence type="ECO:0000256" key="2">
    <source>
        <dbReference type="ARBA" id="ARBA00012572"/>
    </source>
</evidence>
<dbReference type="GO" id="GO:0004640">
    <property type="term" value="F:phosphoribosylanthranilate isomerase activity"/>
    <property type="evidence" value="ECO:0007669"/>
    <property type="project" value="UniProtKB-EC"/>
</dbReference>
<keyword evidence="4" id="KW-0822">Tryptophan biosynthesis</keyword>
<dbReference type="SUPFAM" id="SSF51366">
    <property type="entry name" value="Ribulose-phoshate binding barrel"/>
    <property type="match status" value="1"/>
</dbReference>
<dbReference type="EMBL" id="UINC01000299">
    <property type="protein sequence ID" value="SUZ52863.1"/>
    <property type="molecule type" value="Genomic_DNA"/>
</dbReference>
<gene>
    <name evidence="8" type="ORF">METZ01_LOCUS5717</name>
</gene>
<keyword evidence="6" id="KW-0413">Isomerase</keyword>
<accession>A0A381NH61</accession>
<dbReference type="EC" id="5.3.1.24" evidence="2"/>
<dbReference type="UniPathway" id="UPA00035">
    <property type="reaction ID" value="UER00042"/>
</dbReference>
<dbReference type="PANTHER" id="PTHR42894">
    <property type="entry name" value="N-(5'-PHOSPHORIBOSYL)ANTHRANILATE ISOMERASE"/>
    <property type="match status" value="1"/>
</dbReference>
<evidence type="ECO:0000256" key="4">
    <source>
        <dbReference type="ARBA" id="ARBA00022822"/>
    </source>
</evidence>
<dbReference type="PANTHER" id="PTHR42894:SF1">
    <property type="entry name" value="N-(5'-PHOSPHORIBOSYL)ANTHRANILATE ISOMERASE"/>
    <property type="match status" value="1"/>
</dbReference>
<dbReference type="InterPro" id="IPR013785">
    <property type="entry name" value="Aldolase_TIM"/>
</dbReference>
<dbReference type="GO" id="GO:0000162">
    <property type="term" value="P:L-tryptophan biosynthetic process"/>
    <property type="evidence" value="ECO:0007669"/>
    <property type="project" value="UniProtKB-UniPathway"/>
</dbReference>
<dbReference type="Gene3D" id="3.20.20.70">
    <property type="entry name" value="Aldolase class I"/>
    <property type="match status" value="1"/>
</dbReference>
<dbReference type="HAMAP" id="MF_00135">
    <property type="entry name" value="PRAI"/>
    <property type="match status" value="1"/>
</dbReference>
<sequence>MILSQGFSRSILPDEAVDIGLVAETPLVAVLVDESLDEAQRIAELSGASVIQLHGEENVEYVEELRRRGMWTIWKAVRVRDPEDVTRAVEGLGTSVDGLLLDGWHPDRPGGSGVSFSWEGVRVMRDQIPSALKVIVAGGLTPGNVADAVRLLRPDVVDVVSGVELNIRRKDPELIGAFVRNARGEE</sequence>
<evidence type="ECO:0000256" key="6">
    <source>
        <dbReference type="ARBA" id="ARBA00023235"/>
    </source>
</evidence>
<keyword evidence="3" id="KW-0028">Amino-acid biosynthesis</keyword>
<reference evidence="8" key="1">
    <citation type="submission" date="2018-05" db="EMBL/GenBank/DDBJ databases">
        <authorList>
            <person name="Lanie J.A."/>
            <person name="Ng W.-L."/>
            <person name="Kazmierczak K.M."/>
            <person name="Andrzejewski T.M."/>
            <person name="Davidsen T.M."/>
            <person name="Wayne K.J."/>
            <person name="Tettelin H."/>
            <person name="Glass J.I."/>
            <person name="Rusch D."/>
            <person name="Podicherti R."/>
            <person name="Tsui H.-C.T."/>
            <person name="Winkler M.E."/>
        </authorList>
    </citation>
    <scope>NUCLEOTIDE SEQUENCE</scope>
</reference>
<dbReference type="AlphaFoldDB" id="A0A381NH61"/>
<dbReference type="InterPro" id="IPR044643">
    <property type="entry name" value="TrpF_fam"/>
</dbReference>
<protein>
    <recommendedName>
        <fullName evidence="2">phosphoribosylanthranilate isomerase</fullName>
        <ecNumber evidence="2">5.3.1.24</ecNumber>
    </recommendedName>
</protein>